<feature type="transmembrane region" description="Helical" evidence="6">
    <location>
        <begin position="249"/>
        <end position="269"/>
    </location>
</feature>
<feature type="transmembrane region" description="Helical" evidence="6">
    <location>
        <begin position="94"/>
        <end position="113"/>
    </location>
</feature>
<dbReference type="PANTHER" id="PTHR35007">
    <property type="entry name" value="INTEGRAL MEMBRANE PROTEIN-RELATED"/>
    <property type="match status" value="1"/>
</dbReference>
<organism evidence="8 9">
    <name type="scientific">Yersinia rohdei</name>
    <dbReference type="NCBI Taxonomy" id="29485"/>
    <lineage>
        <taxon>Bacteria</taxon>
        <taxon>Pseudomonadati</taxon>
        <taxon>Pseudomonadota</taxon>
        <taxon>Gammaproteobacteria</taxon>
        <taxon>Enterobacterales</taxon>
        <taxon>Yersiniaceae</taxon>
        <taxon>Yersinia</taxon>
    </lineage>
</organism>
<protein>
    <submittedName>
        <fullName evidence="8">Type II secretion system (T2SS), F family protein</fullName>
    </submittedName>
</protein>
<evidence type="ECO:0000256" key="1">
    <source>
        <dbReference type="ARBA" id="ARBA00004651"/>
    </source>
</evidence>
<reference evidence="8 9" key="1">
    <citation type="journal article" date="2015" name="Genome Announc.">
        <title>Thirty-Two Complete Genome Assemblies of Nine Yersinia Species, Including Y. pestis, Y. pseudotuberculosis, and Y. enterocolitica.</title>
        <authorList>
            <person name="Johnson S.L."/>
            <person name="Daligault H.E."/>
            <person name="Davenport K.W."/>
            <person name="Jaissle J."/>
            <person name="Frey K.G."/>
            <person name="Ladner J.T."/>
            <person name="Broomall S.M."/>
            <person name="Bishop-Lilly K.A."/>
            <person name="Bruce D.C."/>
            <person name="Coyne S.R."/>
            <person name="Gibbons H.S."/>
            <person name="Lo C.C."/>
            <person name="Munk A.C."/>
            <person name="Rosenzweig C.N."/>
            <person name="Koroleva G.I."/>
            <person name="Palacios G.F."/>
            <person name="Redden C.L."/>
            <person name="Xu Y."/>
            <person name="Minogue T.D."/>
            <person name="Chain P.S."/>
        </authorList>
    </citation>
    <scope>NUCLEOTIDE SEQUENCE [LARGE SCALE GENOMIC DNA]</scope>
    <source>
        <strain evidence="8 9">YRA</strain>
    </source>
</reference>
<comment type="subcellular location">
    <subcellularLocation>
        <location evidence="1">Cell membrane</location>
        <topology evidence="1">Multi-pass membrane protein</topology>
    </subcellularLocation>
</comment>
<keyword evidence="9" id="KW-1185">Reference proteome</keyword>
<feature type="domain" description="Type II secretion system protein GspF" evidence="7">
    <location>
        <begin position="136"/>
        <end position="264"/>
    </location>
</feature>
<keyword evidence="4 6" id="KW-1133">Transmembrane helix</keyword>
<dbReference type="Pfam" id="PF00482">
    <property type="entry name" value="T2SSF"/>
    <property type="match status" value="1"/>
</dbReference>
<keyword evidence="5 6" id="KW-0472">Membrane</keyword>
<dbReference type="InterPro" id="IPR018076">
    <property type="entry name" value="T2SS_GspF_dom"/>
</dbReference>
<evidence type="ECO:0000259" key="7">
    <source>
        <dbReference type="Pfam" id="PF00482"/>
    </source>
</evidence>
<proteinExistence type="predicted"/>
<sequence>MKILFLIIAFLGFMLLFKTKARVKKISIYNKVNEKDKLQDKKDNKTEINNQAKELSEFIALPFILENIIYFKTLIIVVNLVILVILLSTGLININITVFIVFGLITIVGTFFLPKIIIKNILYKRTESVLKSLPFFIDITAACVQSGMTIDGALNYTAKKFKLINPDLSLIMIKMSKRAEINGLELAIKELHQCSTAMEIRMFCSALQYSISFGSSIYDQLAKLSQEMREMQLLVSEEKVSKLSTKLTFPLFIFILIPFIVLVISPSVLELLTHVQKM</sequence>
<name>A0ABM5SGG3_YERRO</name>
<dbReference type="EMBL" id="CP009787">
    <property type="protein sequence ID" value="AJJ12340.1"/>
    <property type="molecule type" value="Genomic_DNA"/>
</dbReference>
<evidence type="ECO:0000313" key="9">
    <source>
        <dbReference type="Proteomes" id="UP000031914"/>
    </source>
</evidence>
<evidence type="ECO:0000256" key="5">
    <source>
        <dbReference type="ARBA" id="ARBA00023136"/>
    </source>
</evidence>
<dbReference type="RefSeq" id="WP_032816762.1">
    <property type="nucleotide sequence ID" value="NZ_CABIHQ010000019.1"/>
</dbReference>
<evidence type="ECO:0000256" key="4">
    <source>
        <dbReference type="ARBA" id="ARBA00022989"/>
    </source>
</evidence>
<dbReference type="GeneID" id="45567314"/>
<gene>
    <name evidence="8" type="ORF">CH64_2017</name>
</gene>
<dbReference type="Proteomes" id="UP000031914">
    <property type="component" value="Chromosome"/>
</dbReference>
<keyword evidence="2" id="KW-1003">Cell membrane</keyword>
<evidence type="ECO:0000313" key="8">
    <source>
        <dbReference type="EMBL" id="AJJ12340.1"/>
    </source>
</evidence>
<evidence type="ECO:0000256" key="6">
    <source>
        <dbReference type="SAM" id="Phobius"/>
    </source>
</evidence>
<accession>A0ABM5SGG3</accession>
<dbReference type="PANTHER" id="PTHR35007:SF2">
    <property type="entry name" value="PILUS ASSEMBLE PROTEIN"/>
    <property type="match status" value="1"/>
</dbReference>
<evidence type="ECO:0000256" key="3">
    <source>
        <dbReference type="ARBA" id="ARBA00022692"/>
    </source>
</evidence>
<keyword evidence="3 6" id="KW-0812">Transmembrane</keyword>
<evidence type="ECO:0000256" key="2">
    <source>
        <dbReference type="ARBA" id="ARBA00022475"/>
    </source>
</evidence>
<feature type="transmembrane region" description="Helical" evidence="6">
    <location>
        <begin position="68"/>
        <end position="87"/>
    </location>
</feature>